<organism evidence="3 4">
    <name type="scientific">Hippocampus comes</name>
    <name type="common">Tiger tail seahorse</name>
    <dbReference type="NCBI Taxonomy" id="109280"/>
    <lineage>
        <taxon>Eukaryota</taxon>
        <taxon>Metazoa</taxon>
        <taxon>Chordata</taxon>
        <taxon>Craniata</taxon>
        <taxon>Vertebrata</taxon>
        <taxon>Euteleostomi</taxon>
        <taxon>Actinopterygii</taxon>
        <taxon>Neopterygii</taxon>
        <taxon>Teleostei</taxon>
        <taxon>Neoteleostei</taxon>
        <taxon>Acanthomorphata</taxon>
        <taxon>Syngnathiaria</taxon>
        <taxon>Syngnathiformes</taxon>
        <taxon>Syngnathoidei</taxon>
        <taxon>Syngnathidae</taxon>
        <taxon>Hippocampus</taxon>
    </lineage>
</organism>
<evidence type="ECO:0000256" key="1">
    <source>
        <dbReference type="ARBA" id="ARBA00023054"/>
    </source>
</evidence>
<dbReference type="CDD" id="cd06716">
    <property type="entry name" value="PDZ2-PDZRN4-like"/>
    <property type="match status" value="1"/>
</dbReference>
<keyword evidence="1" id="KW-0175">Coiled coil</keyword>
<dbReference type="GeneTree" id="ENSGT00950000183062"/>
<reference evidence="3" key="1">
    <citation type="submission" date="2025-08" db="UniProtKB">
        <authorList>
            <consortium name="Ensembl"/>
        </authorList>
    </citation>
    <scope>IDENTIFICATION</scope>
</reference>
<accession>A0A3Q2XI91</accession>
<name>A0A3Q2XI91_HIPCM</name>
<keyword evidence="4" id="KW-1185">Reference proteome</keyword>
<dbReference type="Pfam" id="PF00595">
    <property type="entry name" value="PDZ"/>
    <property type="match status" value="1"/>
</dbReference>
<feature type="domain" description="PDZ" evidence="2">
    <location>
        <begin position="1"/>
        <end position="83"/>
    </location>
</feature>
<dbReference type="Proteomes" id="UP000264820">
    <property type="component" value="Unplaced"/>
</dbReference>
<dbReference type="Gene3D" id="2.30.42.10">
    <property type="match status" value="1"/>
</dbReference>
<reference evidence="3" key="2">
    <citation type="submission" date="2025-09" db="UniProtKB">
        <authorList>
            <consortium name="Ensembl"/>
        </authorList>
    </citation>
    <scope>IDENTIFICATION</scope>
</reference>
<dbReference type="InterPro" id="IPR036034">
    <property type="entry name" value="PDZ_sf"/>
</dbReference>
<dbReference type="PANTHER" id="PTHR15545:SF4">
    <property type="entry name" value="PDZ DOMAIN-CONTAINING PROTEIN 4"/>
    <property type="match status" value="1"/>
</dbReference>
<dbReference type="AlphaFoldDB" id="A0A3Q2XI91"/>
<evidence type="ECO:0000259" key="2">
    <source>
        <dbReference type="PROSITE" id="PS50106"/>
    </source>
</evidence>
<dbReference type="PROSITE" id="PS50106">
    <property type="entry name" value="PDZ"/>
    <property type="match status" value="1"/>
</dbReference>
<dbReference type="InterPro" id="IPR001478">
    <property type="entry name" value="PDZ"/>
</dbReference>
<evidence type="ECO:0000313" key="3">
    <source>
        <dbReference type="Ensembl" id="ENSHCOP00000004190.1"/>
    </source>
</evidence>
<dbReference type="FunFam" id="2.30.42.10:FF:000028">
    <property type="entry name" value="PDZ domain containing ring finger 4"/>
    <property type="match status" value="1"/>
</dbReference>
<dbReference type="SUPFAM" id="SSF50156">
    <property type="entry name" value="PDZ domain-like"/>
    <property type="match status" value="1"/>
</dbReference>
<dbReference type="InterPro" id="IPR051971">
    <property type="entry name" value="E3_ubiquitin-PDZ_ligase"/>
</dbReference>
<dbReference type="PANTHER" id="PTHR15545">
    <property type="entry name" value="PDZ DOMAIN CONTAINING RING FINGER PROTEIN 3, 4"/>
    <property type="match status" value="1"/>
</dbReference>
<dbReference type="STRING" id="109280.ENSHCOP00000004190"/>
<protein>
    <recommendedName>
        <fullName evidence="2">PDZ domain-containing protein</fullName>
    </recommendedName>
</protein>
<dbReference type="Ensembl" id="ENSHCOT00000007467.1">
    <property type="protein sequence ID" value="ENSHCOP00000004190.1"/>
    <property type="gene ID" value="ENSHCOG00000005587.1"/>
</dbReference>
<proteinExistence type="predicted"/>
<evidence type="ECO:0000313" key="4">
    <source>
        <dbReference type="Proteomes" id="UP000264820"/>
    </source>
</evidence>
<dbReference type="SMART" id="SM00228">
    <property type="entry name" value="PDZ"/>
    <property type="match status" value="1"/>
</dbReference>
<sequence length="84" mass="9289">LYKSSQQEKLGLTVCYRTDDEDKMGIYVGEVNPNSTAAKNGRIREGDRILQINGVDIGSREEAVAILSREDSGNFSLLLARPDM</sequence>